<organism evidence="1 2">
    <name type="scientific">Puccinia coronata f. sp. avenae</name>
    <dbReference type="NCBI Taxonomy" id="200324"/>
    <lineage>
        <taxon>Eukaryota</taxon>
        <taxon>Fungi</taxon>
        <taxon>Dikarya</taxon>
        <taxon>Basidiomycota</taxon>
        <taxon>Pucciniomycotina</taxon>
        <taxon>Pucciniomycetes</taxon>
        <taxon>Pucciniales</taxon>
        <taxon>Pucciniaceae</taxon>
        <taxon>Puccinia</taxon>
    </lineage>
</organism>
<dbReference type="EMBL" id="PGCJ01000489">
    <property type="protein sequence ID" value="PLW27395.1"/>
    <property type="molecule type" value="Genomic_DNA"/>
</dbReference>
<protein>
    <submittedName>
        <fullName evidence="1">Uncharacterized protein</fullName>
    </submittedName>
</protein>
<proteinExistence type="predicted"/>
<dbReference type="AlphaFoldDB" id="A0A2N5TPI2"/>
<evidence type="ECO:0000313" key="2">
    <source>
        <dbReference type="Proteomes" id="UP000235388"/>
    </source>
</evidence>
<evidence type="ECO:0000313" key="1">
    <source>
        <dbReference type="EMBL" id="PLW27395.1"/>
    </source>
</evidence>
<name>A0A2N5TPI2_9BASI</name>
<keyword evidence="2" id="KW-1185">Reference proteome</keyword>
<gene>
    <name evidence="1" type="ORF">PCANC_25848</name>
</gene>
<dbReference type="Proteomes" id="UP000235388">
    <property type="component" value="Unassembled WGS sequence"/>
</dbReference>
<reference evidence="1 2" key="1">
    <citation type="submission" date="2017-11" db="EMBL/GenBank/DDBJ databases">
        <title>De novo assembly and phasing of dikaryotic genomes from two isolates of Puccinia coronata f. sp. avenae, the causal agent of oat crown rust.</title>
        <authorList>
            <person name="Miller M.E."/>
            <person name="Zhang Y."/>
            <person name="Omidvar V."/>
            <person name="Sperschneider J."/>
            <person name="Schwessinger B."/>
            <person name="Raley C."/>
            <person name="Palmer J.M."/>
            <person name="Garnica D."/>
            <person name="Upadhyaya N."/>
            <person name="Rathjen J."/>
            <person name="Taylor J.M."/>
            <person name="Park R.F."/>
            <person name="Dodds P.N."/>
            <person name="Hirsch C.D."/>
            <person name="Kianian S.F."/>
            <person name="Figueroa M."/>
        </authorList>
    </citation>
    <scope>NUCLEOTIDE SEQUENCE [LARGE SCALE GENOMIC DNA]</scope>
    <source>
        <strain evidence="1">12NC29</strain>
    </source>
</reference>
<comment type="caution">
    <text evidence="1">The sequence shown here is derived from an EMBL/GenBank/DDBJ whole genome shotgun (WGS) entry which is preliminary data.</text>
</comment>
<accession>A0A2N5TPI2</accession>
<sequence>MSYLVHNLLVKQAMTCRQCTTGTPVLVRRYYPLLPAMSRNLGTQGFLPTRLGAGAGIGYE</sequence>